<dbReference type="PANTHER" id="PTHR30419:SF28">
    <property type="entry name" value="HTH-TYPE TRANSCRIPTIONAL REGULATOR BSDA"/>
    <property type="match status" value="1"/>
</dbReference>
<dbReference type="GO" id="GO:0003677">
    <property type="term" value="F:DNA binding"/>
    <property type="evidence" value="ECO:0007669"/>
    <property type="project" value="UniProtKB-KW"/>
</dbReference>
<proteinExistence type="inferred from homology"/>
<organism evidence="6 7">
    <name type="scientific">[Clostridium] symbiosum ATCC 14940</name>
    <dbReference type="NCBI Taxonomy" id="411472"/>
    <lineage>
        <taxon>Bacteria</taxon>
        <taxon>Bacillati</taxon>
        <taxon>Bacillota</taxon>
        <taxon>Clostridia</taxon>
        <taxon>Lachnospirales</taxon>
        <taxon>Lachnospiraceae</taxon>
        <taxon>Otoolea</taxon>
    </lineage>
</organism>
<dbReference type="InterPro" id="IPR036390">
    <property type="entry name" value="WH_DNA-bd_sf"/>
</dbReference>
<evidence type="ECO:0000256" key="4">
    <source>
        <dbReference type="ARBA" id="ARBA00023163"/>
    </source>
</evidence>
<evidence type="ECO:0000256" key="2">
    <source>
        <dbReference type="ARBA" id="ARBA00023015"/>
    </source>
</evidence>
<sequence length="315" mass="36318">MSTVSRKRDRLKKDGVIMTLLQLQYFETLARVLHYTHAAEELHIAQPSLSYSINELEKELGVKLFEKQNRKICLTDYGERFLPYVQKSLMLMEEGTNTLKQMAGTAPLVVRLGYFHSISSSLIPSMVEEVYRLPENKQIRFHFTEDTSFDIFTLLKSGKLDLAFCTHRDEWADSITIMKQPLYLAVPFEHPLSERSSVTFEDFAREPLVMLDKASSLRRQLDQVFTKRGVIPKVVFEVRECNAALQYVSLKFGVSILPEVPAMKTERVRMVPIDDKGKEFLRTVYLSWDRSRPLTPAVQKVRNLIVQQYACSSPG</sequence>
<evidence type="ECO:0000256" key="1">
    <source>
        <dbReference type="ARBA" id="ARBA00009437"/>
    </source>
</evidence>
<dbReference type="PANTHER" id="PTHR30419">
    <property type="entry name" value="HTH-TYPE TRANSCRIPTIONAL REGULATOR YBHD"/>
    <property type="match status" value="1"/>
</dbReference>
<protein>
    <submittedName>
        <fullName evidence="6">LysR substrate binding domain protein</fullName>
    </submittedName>
</protein>
<accession>A0ABC9U011</accession>
<evidence type="ECO:0000259" key="5">
    <source>
        <dbReference type="PROSITE" id="PS50931"/>
    </source>
</evidence>
<dbReference type="Pfam" id="PF00126">
    <property type="entry name" value="HTH_1"/>
    <property type="match status" value="1"/>
</dbReference>
<dbReference type="Gene3D" id="3.40.190.290">
    <property type="match status" value="1"/>
</dbReference>
<keyword evidence="3" id="KW-0238">DNA-binding</keyword>
<dbReference type="FunFam" id="1.10.10.10:FF:000001">
    <property type="entry name" value="LysR family transcriptional regulator"/>
    <property type="match status" value="1"/>
</dbReference>
<dbReference type="PRINTS" id="PR00039">
    <property type="entry name" value="HTHLYSR"/>
</dbReference>
<reference evidence="6 7" key="1">
    <citation type="submission" date="2013-07" db="EMBL/GenBank/DDBJ databases">
        <authorList>
            <person name="Weinstock G."/>
            <person name="Sodergren E."/>
            <person name="Wylie T."/>
            <person name="Fulton L."/>
            <person name="Fulton R."/>
            <person name="Fronick C."/>
            <person name="O'Laughlin M."/>
            <person name="Godfrey J."/>
            <person name="Miner T."/>
            <person name="Herter B."/>
            <person name="Appelbaum E."/>
            <person name="Cordes M."/>
            <person name="Lek S."/>
            <person name="Wollam A."/>
            <person name="Pepin K.H."/>
            <person name="Palsikar V.B."/>
            <person name="Mitreva M."/>
            <person name="Wilson R.K."/>
        </authorList>
    </citation>
    <scope>NUCLEOTIDE SEQUENCE [LARGE SCALE GENOMIC DNA]</scope>
    <source>
        <strain evidence="6 7">ATCC 14940</strain>
    </source>
</reference>
<evidence type="ECO:0000256" key="3">
    <source>
        <dbReference type="ARBA" id="ARBA00023125"/>
    </source>
</evidence>
<dbReference type="PROSITE" id="PS50931">
    <property type="entry name" value="HTH_LYSR"/>
    <property type="match status" value="1"/>
</dbReference>
<feature type="domain" description="HTH lysR-type" evidence="5">
    <location>
        <begin position="18"/>
        <end position="75"/>
    </location>
</feature>
<gene>
    <name evidence="6" type="ORF">CLOSYM_01475</name>
</gene>
<dbReference type="Pfam" id="PF03466">
    <property type="entry name" value="LysR_substrate"/>
    <property type="match status" value="1"/>
</dbReference>
<dbReference type="Gene3D" id="1.10.10.10">
    <property type="entry name" value="Winged helix-like DNA-binding domain superfamily/Winged helix DNA-binding domain"/>
    <property type="match status" value="1"/>
</dbReference>
<evidence type="ECO:0000313" key="6">
    <source>
        <dbReference type="EMBL" id="ERI78481.1"/>
    </source>
</evidence>
<dbReference type="InterPro" id="IPR000847">
    <property type="entry name" value="LysR_HTH_N"/>
</dbReference>
<comment type="caution">
    <text evidence="6">The sequence shown here is derived from an EMBL/GenBank/DDBJ whole genome shotgun (WGS) entry which is preliminary data.</text>
</comment>
<dbReference type="InterPro" id="IPR036388">
    <property type="entry name" value="WH-like_DNA-bd_sf"/>
</dbReference>
<keyword evidence="2" id="KW-0805">Transcription regulation</keyword>
<name>A0ABC9U011_CLOSY</name>
<dbReference type="InterPro" id="IPR050950">
    <property type="entry name" value="HTH-type_LysR_regulators"/>
</dbReference>
<comment type="similarity">
    <text evidence="1">Belongs to the LysR transcriptional regulatory family.</text>
</comment>
<dbReference type="AlphaFoldDB" id="A0ABC9U011"/>
<evidence type="ECO:0000313" key="7">
    <source>
        <dbReference type="Proteomes" id="UP000016491"/>
    </source>
</evidence>
<dbReference type="InterPro" id="IPR005119">
    <property type="entry name" value="LysR_subst-bd"/>
</dbReference>
<dbReference type="SUPFAM" id="SSF53850">
    <property type="entry name" value="Periplasmic binding protein-like II"/>
    <property type="match status" value="1"/>
</dbReference>
<keyword evidence="4" id="KW-0804">Transcription</keyword>
<dbReference type="EMBL" id="AWSU01000119">
    <property type="protein sequence ID" value="ERI78481.1"/>
    <property type="molecule type" value="Genomic_DNA"/>
</dbReference>
<dbReference type="SUPFAM" id="SSF46785">
    <property type="entry name" value="Winged helix' DNA-binding domain"/>
    <property type="match status" value="1"/>
</dbReference>
<dbReference type="Proteomes" id="UP000016491">
    <property type="component" value="Unassembled WGS sequence"/>
</dbReference>